<keyword evidence="3" id="KW-0547">Nucleotide-binding</keyword>
<keyword evidence="9" id="KW-1185">Reference proteome</keyword>
<evidence type="ECO:0000313" key="9">
    <source>
        <dbReference type="Proteomes" id="UP000027341"/>
    </source>
</evidence>
<dbReference type="SUPFAM" id="SSF53613">
    <property type="entry name" value="Ribokinase-like"/>
    <property type="match status" value="1"/>
</dbReference>
<dbReference type="PROSITE" id="PS00583">
    <property type="entry name" value="PFKB_KINASES_1"/>
    <property type="match status" value="1"/>
</dbReference>
<feature type="coiled-coil region" evidence="6">
    <location>
        <begin position="180"/>
        <end position="207"/>
    </location>
</feature>
<keyword evidence="4 8" id="KW-0418">Kinase</keyword>
<reference evidence="8 9" key="1">
    <citation type="submission" date="2014-04" db="EMBL/GenBank/DDBJ databases">
        <title>Draft genome sequence of Hydrogenovibrio marinus MH-110, a model organism for aerobic H2 metabolism.</title>
        <authorList>
            <person name="Cha H.J."/>
            <person name="Jo B.H."/>
            <person name="Hwang B.H."/>
        </authorList>
    </citation>
    <scope>NUCLEOTIDE SEQUENCE [LARGE SCALE GENOMIC DNA]</scope>
    <source>
        <strain evidence="8 9">MH-110</strain>
    </source>
</reference>
<organism evidence="8 9">
    <name type="scientific">Hydrogenovibrio marinus</name>
    <dbReference type="NCBI Taxonomy" id="28885"/>
    <lineage>
        <taxon>Bacteria</taxon>
        <taxon>Pseudomonadati</taxon>
        <taxon>Pseudomonadota</taxon>
        <taxon>Gammaproteobacteria</taxon>
        <taxon>Thiotrichales</taxon>
        <taxon>Piscirickettsiaceae</taxon>
        <taxon>Hydrogenovibrio</taxon>
    </lineage>
</organism>
<evidence type="ECO:0000313" key="8">
    <source>
        <dbReference type="EMBL" id="KDN96807.1"/>
    </source>
</evidence>
<dbReference type="InterPro" id="IPR029056">
    <property type="entry name" value="Ribokinase-like"/>
</dbReference>
<dbReference type="InterPro" id="IPR050306">
    <property type="entry name" value="PfkB_Carbo_kinase"/>
</dbReference>
<keyword evidence="2" id="KW-0808">Transferase</keyword>
<dbReference type="CDD" id="cd01167">
    <property type="entry name" value="bac_FRK"/>
    <property type="match status" value="1"/>
</dbReference>
<dbReference type="GO" id="GO:0005524">
    <property type="term" value="F:ATP binding"/>
    <property type="evidence" value="ECO:0007669"/>
    <property type="project" value="UniProtKB-KW"/>
</dbReference>
<evidence type="ECO:0000259" key="7">
    <source>
        <dbReference type="Pfam" id="PF00294"/>
    </source>
</evidence>
<dbReference type="Pfam" id="PF00294">
    <property type="entry name" value="PfkB"/>
    <property type="match status" value="1"/>
</dbReference>
<dbReference type="InterPro" id="IPR002173">
    <property type="entry name" value="Carboh/pur_kinase_PfkB_CS"/>
</dbReference>
<dbReference type="PANTHER" id="PTHR43085:SF1">
    <property type="entry name" value="PSEUDOURIDINE KINASE-RELATED"/>
    <property type="match status" value="1"/>
</dbReference>
<sequence>MATEKTLIVVFGEVLFDCFPEGEEVLGGAPFNVAWNLQAFGDEPVFISRIGNDPRGQKVVSEMRQWEMNLSQLQVDATHPTGQVEVALLSGEPHYTITTDCAYDFIDYHEIKPMPEERIVYHGTLGLRNRVARHALVELTSSFGNSIFVDVNLRDPWWKEEEVFYWLDSARWVKLNVDELRRLGFSNENLEQAMKELQDRFDLEQVILTCGADGAMVVDDEGKLYQVQPESVTDVVDTVGAGDAFASVYLHGLVQDWPIQKTLENAQKFASQVIGLRGATTNDKDFYDTILNTFKE</sequence>
<evidence type="ECO:0000256" key="2">
    <source>
        <dbReference type="ARBA" id="ARBA00022679"/>
    </source>
</evidence>
<evidence type="ECO:0000256" key="3">
    <source>
        <dbReference type="ARBA" id="ARBA00022741"/>
    </source>
</evidence>
<comment type="caution">
    <text evidence="8">The sequence shown here is derived from an EMBL/GenBank/DDBJ whole genome shotgun (WGS) entry which is preliminary data.</text>
</comment>
<evidence type="ECO:0000256" key="5">
    <source>
        <dbReference type="ARBA" id="ARBA00022840"/>
    </source>
</evidence>
<feature type="domain" description="Carbohydrate kinase PfkB" evidence="7">
    <location>
        <begin position="21"/>
        <end position="282"/>
    </location>
</feature>
<dbReference type="PANTHER" id="PTHR43085">
    <property type="entry name" value="HEXOKINASE FAMILY MEMBER"/>
    <property type="match status" value="1"/>
</dbReference>
<evidence type="ECO:0000256" key="4">
    <source>
        <dbReference type="ARBA" id="ARBA00022777"/>
    </source>
</evidence>
<keyword evidence="5" id="KW-0067">ATP-binding</keyword>
<dbReference type="Proteomes" id="UP000027341">
    <property type="component" value="Unassembled WGS sequence"/>
</dbReference>
<evidence type="ECO:0000256" key="6">
    <source>
        <dbReference type="SAM" id="Coils"/>
    </source>
</evidence>
<accession>A0A066ZTJ4</accession>
<keyword evidence="6" id="KW-0175">Coiled coil</keyword>
<dbReference type="Gene3D" id="3.40.1190.20">
    <property type="match status" value="1"/>
</dbReference>
<dbReference type="STRING" id="28885.EI16_11255"/>
<dbReference type="InterPro" id="IPR011611">
    <property type="entry name" value="PfkB_dom"/>
</dbReference>
<comment type="similarity">
    <text evidence="1">Belongs to the carbohydrate kinase PfkB family.</text>
</comment>
<dbReference type="AlphaFoldDB" id="A0A066ZTJ4"/>
<name>A0A066ZTJ4_HYDMR</name>
<protein>
    <submittedName>
        <fullName evidence="8">Carbohydrate kinase</fullName>
    </submittedName>
</protein>
<dbReference type="RefSeq" id="WP_029907859.1">
    <property type="nucleotide sequence ID" value="NZ_AP020335.1"/>
</dbReference>
<evidence type="ECO:0000256" key="1">
    <source>
        <dbReference type="ARBA" id="ARBA00010688"/>
    </source>
</evidence>
<gene>
    <name evidence="8" type="ORF">EI16_11255</name>
</gene>
<proteinExistence type="inferred from homology"/>
<dbReference type="EMBL" id="JMIU01000001">
    <property type="protein sequence ID" value="KDN96807.1"/>
    <property type="molecule type" value="Genomic_DNA"/>
</dbReference>
<dbReference type="GO" id="GO:0016301">
    <property type="term" value="F:kinase activity"/>
    <property type="evidence" value="ECO:0007669"/>
    <property type="project" value="UniProtKB-KW"/>
</dbReference>